<dbReference type="GO" id="GO:0046100">
    <property type="term" value="P:hypoxanthine metabolic process"/>
    <property type="evidence" value="ECO:0007669"/>
    <property type="project" value="TreeGrafter"/>
</dbReference>
<dbReference type="SUPFAM" id="SSF53271">
    <property type="entry name" value="PRTase-like"/>
    <property type="match status" value="1"/>
</dbReference>
<protein>
    <recommendedName>
        <fullName evidence="5 15">Hypoxanthine phosphoribosyltransferase</fullName>
        <ecNumber evidence="5 15">2.4.2.8</ecNumber>
    </recommendedName>
</protein>
<dbReference type="GO" id="GO:0000166">
    <property type="term" value="F:nucleotide binding"/>
    <property type="evidence" value="ECO:0007669"/>
    <property type="project" value="UniProtKB-KW"/>
</dbReference>
<name>A0A7R6PDG7_9BACT</name>
<keyword evidence="9 15" id="KW-0479">Metal-binding</keyword>
<dbReference type="CDD" id="cd06223">
    <property type="entry name" value="PRTases_typeI"/>
    <property type="match status" value="1"/>
</dbReference>
<keyword evidence="8 15" id="KW-0808">Transferase</keyword>
<dbReference type="GO" id="GO:0004422">
    <property type="term" value="F:hypoxanthine phosphoribosyltransferase activity"/>
    <property type="evidence" value="ECO:0007669"/>
    <property type="project" value="InterPro"/>
</dbReference>
<evidence type="ECO:0000256" key="10">
    <source>
        <dbReference type="ARBA" id="ARBA00022726"/>
    </source>
</evidence>
<keyword evidence="11 15" id="KW-0547">Nucleotide-binding</keyword>
<dbReference type="InterPro" id="IPR000836">
    <property type="entry name" value="PRTase_dom"/>
</dbReference>
<dbReference type="GO" id="GO:0000287">
    <property type="term" value="F:magnesium ion binding"/>
    <property type="evidence" value="ECO:0007669"/>
    <property type="project" value="TreeGrafter"/>
</dbReference>
<evidence type="ECO:0000256" key="9">
    <source>
        <dbReference type="ARBA" id="ARBA00022723"/>
    </source>
</evidence>
<evidence type="ECO:0000256" key="5">
    <source>
        <dbReference type="ARBA" id="ARBA00011895"/>
    </source>
</evidence>
<comment type="similarity">
    <text evidence="4 15">Belongs to the purine/pyrimidine phosphoribosyltransferase family.</text>
</comment>
<dbReference type="KEGG" id="thyd:TTHT_0080"/>
<comment type="cofactor">
    <cofactor evidence="1 15">
        <name>Mg(2+)</name>
        <dbReference type="ChEBI" id="CHEBI:18420"/>
    </cofactor>
</comment>
<dbReference type="EMBL" id="AP017470">
    <property type="protein sequence ID" value="BBB31728.1"/>
    <property type="molecule type" value="Genomic_DNA"/>
</dbReference>
<dbReference type="InterPro" id="IPR050408">
    <property type="entry name" value="HGPRT"/>
</dbReference>
<organism evidence="17 18">
    <name type="scientific">Thermotomaculum hydrothermale</name>
    <dbReference type="NCBI Taxonomy" id="981385"/>
    <lineage>
        <taxon>Bacteria</taxon>
        <taxon>Pseudomonadati</taxon>
        <taxon>Acidobacteriota</taxon>
        <taxon>Holophagae</taxon>
        <taxon>Thermotomaculales</taxon>
        <taxon>Thermotomaculaceae</taxon>
        <taxon>Thermotomaculum</taxon>
    </lineage>
</organism>
<dbReference type="GO" id="GO:0032264">
    <property type="term" value="P:IMP salvage"/>
    <property type="evidence" value="ECO:0007669"/>
    <property type="project" value="UniProtKB-UniPathway"/>
</dbReference>
<dbReference type="GO" id="GO:0032263">
    <property type="term" value="P:GMP salvage"/>
    <property type="evidence" value="ECO:0007669"/>
    <property type="project" value="TreeGrafter"/>
</dbReference>
<keyword evidence="6 15" id="KW-0963">Cytoplasm</keyword>
<reference evidence="17 18" key="1">
    <citation type="journal article" date="2012" name="Extremophiles">
        <title>Thermotomaculum hydrothermale gen. nov., sp. nov., a novel heterotrophic thermophile within the phylum Acidobacteria from a deep-sea hydrothermal vent chimney in the Southern Okinawa Trough.</title>
        <authorList>
            <person name="Izumi H."/>
            <person name="Nunoura T."/>
            <person name="Miyazaki M."/>
            <person name="Mino S."/>
            <person name="Toki T."/>
            <person name="Takai K."/>
            <person name="Sako Y."/>
            <person name="Sawabe T."/>
            <person name="Nakagawa S."/>
        </authorList>
    </citation>
    <scope>NUCLEOTIDE SEQUENCE [LARGE SCALE GENOMIC DNA]</scope>
    <source>
        <strain evidence="17 18">AC55</strain>
    </source>
</reference>
<dbReference type="Gene3D" id="3.40.50.2020">
    <property type="match status" value="1"/>
</dbReference>
<dbReference type="Proteomes" id="UP000595564">
    <property type="component" value="Chromosome"/>
</dbReference>
<gene>
    <name evidence="17" type="primary">hprT</name>
    <name evidence="17" type="ORF">TTHT_0080</name>
</gene>
<evidence type="ECO:0000256" key="13">
    <source>
        <dbReference type="ARBA" id="ARBA00048811"/>
    </source>
</evidence>
<evidence type="ECO:0000256" key="6">
    <source>
        <dbReference type="ARBA" id="ARBA00022490"/>
    </source>
</evidence>
<dbReference type="GO" id="GO:0006178">
    <property type="term" value="P:guanine salvage"/>
    <property type="evidence" value="ECO:0007669"/>
    <property type="project" value="TreeGrafter"/>
</dbReference>
<dbReference type="Pfam" id="PF00156">
    <property type="entry name" value="Pribosyltran"/>
    <property type="match status" value="1"/>
</dbReference>
<dbReference type="InterPro" id="IPR029057">
    <property type="entry name" value="PRTase-like"/>
</dbReference>
<dbReference type="FunFam" id="3.40.50.2020:FF:000006">
    <property type="entry name" value="Hypoxanthine phosphoribosyltransferase"/>
    <property type="match status" value="1"/>
</dbReference>
<evidence type="ECO:0000256" key="2">
    <source>
        <dbReference type="ARBA" id="ARBA00004496"/>
    </source>
</evidence>
<comment type="pathway">
    <text evidence="3 15">Purine metabolism; IMP biosynthesis via salvage pathway; IMP from hypoxanthine: step 1/1.</text>
</comment>
<dbReference type="GO" id="GO:0006166">
    <property type="term" value="P:purine ribonucleoside salvage"/>
    <property type="evidence" value="ECO:0007669"/>
    <property type="project" value="UniProtKB-KW"/>
</dbReference>
<evidence type="ECO:0000256" key="14">
    <source>
        <dbReference type="ARBA" id="ARBA00049402"/>
    </source>
</evidence>
<keyword evidence="10 15" id="KW-0660">Purine salvage</keyword>
<comment type="catalytic activity">
    <reaction evidence="13">
        <text>GMP + diphosphate = guanine + 5-phospho-alpha-D-ribose 1-diphosphate</text>
        <dbReference type="Rhea" id="RHEA:25424"/>
        <dbReference type="ChEBI" id="CHEBI:16235"/>
        <dbReference type="ChEBI" id="CHEBI:33019"/>
        <dbReference type="ChEBI" id="CHEBI:58017"/>
        <dbReference type="ChEBI" id="CHEBI:58115"/>
        <dbReference type="EC" id="2.4.2.8"/>
    </reaction>
    <physiologicalReaction direction="right-to-left" evidence="13">
        <dbReference type="Rhea" id="RHEA:25426"/>
    </physiologicalReaction>
</comment>
<evidence type="ECO:0000256" key="11">
    <source>
        <dbReference type="ARBA" id="ARBA00022741"/>
    </source>
</evidence>
<evidence type="ECO:0000256" key="1">
    <source>
        <dbReference type="ARBA" id="ARBA00001946"/>
    </source>
</evidence>
<dbReference type="PANTHER" id="PTHR43340">
    <property type="entry name" value="HYPOXANTHINE-GUANINE PHOSPHORIBOSYLTRANSFERASE"/>
    <property type="match status" value="1"/>
</dbReference>
<evidence type="ECO:0000256" key="7">
    <source>
        <dbReference type="ARBA" id="ARBA00022676"/>
    </source>
</evidence>
<dbReference type="GO" id="GO:0005829">
    <property type="term" value="C:cytosol"/>
    <property type="evidence" value="ECO:0007669"/>
    <property type="project" value="TreeGrafter"/>
</dbReference>
<evidence type="ECO:0000256" key="8">
    <source>
        <dbReference type="ARBA" id="ARBA00022679"/>
    </source>
</evidence>
<dbReference type="RefSeq" id="WP_201328060.1">
    <property type="nucleotide sequence ID" value="NZ_AP017470.1"/>
</dbReference>
<dbReference type="InterPro" id="IPR005904">
    <property type="entry name" value="Hxn_phspho_trans"/>
</dbReference>
<comment type="catalytic activity">
    <reaction evidence="14">
        <text>IMP + diphosphate = hypoxanthine + 5-phospho-alpha-D-ribose 1-diphosphate</text>
        <dbReference type="Rhea" id="RHEA:17973"/>
        <dbReference type="ChEBI" id="CHEBI:17368"/>
        <dbReference type="ChEBI" id="CHEBI:33019"/>
        <dbReference type="ChEBI" id="CHEBI:58017"/>
        <dbReference type="ChEBI" id="CHEBI:58053"/>
        <dbReference type="EC" id="2.4.2.8"/>
    </reaction>
    <physiologicalReaction direction="right-to-left" evidence="14">
        <dbReference type="Rhea" id="RHEA:17975"/>
    </physiologicalReaction>
</comment>
<dbReference type="UniPathway" id="UPA00591">
    <property type="reaction ID" value="UER00648"/>
</dbReference>
<evidence type="ECO:0000256" key="12">
    <source>
        <dbReference type="ARBA" id="ARBA00022842"/>
    </source>
</evidence>
<evidence type="ECO:0000256" key="3">
    <source>
        <dbReference type="ARBA" id="ARBA00004669"/>
    </source>
</evidence>
<keyword evidence="12 15" id="KW-0460">Magnesium</keyword>
<evidence type="ECO:0000256" key="15">
    <source>
        <dbReference type="RuleBase" id="RU364099"/>
    </source>
</evidence>
<evidence type="ECO:0000313" key="18">
    <source>
        <dbReference type="Proteomes" id="UP000595564"/>
    </source>
</evidence>
<proteinExistence type="inferred from homology"/>
<evidence type="ECO:0000313" key="17">
    <source>
        <dbReference type="EMBL" id="BBB31728.1"/>
    </source>
</evidence>
<accession>A0A7R6PDG7</accession>
<sequence length="179" mass="20282">MAKKEIIERILIPEKELMKRVEELGEEISRDFEGQEVLLVGLLKGSVIFLADLARKVTIPCMLDFMSVTSYGNDIESSGEVRFLKDLDSDINGKNVIIVEDIIDTGLTLREVLKVLKARNPKTLKVCTLLNKVDRRLVDVNVDYNGFNIPDAFVVGYGLDYAQKYRNLNYIGILKLVED</sequence>
<keyword evidence="18" id="KW-1185">Reference proteome</keyword>
<dbReference type="AlphaFoldDB" id="A0A7R6PDG7"/>
<dbReference type="NCBIfam" id="TIGR01203">
    <property type="entry name" value="HGPRTase"/>
    <property type="match status" value="1"/>
</dbReference>
<keyword evidence="7 15" id="KW-0328">Glycosyltransferase</keyword>
<dbReference type="PANTHER" id="PTHR43340:SF1">
    <property type="entry name" value="HYPOXANTHINE PHOSPHORIBOSYLTRANSFERASE"/>
    <property type="match status" value="1"/>
</dbReference>
<evidence type="ECO:0000259" key="16">
    <source>
        <dbReference type="Pfam" id="PF00156"/>
    </source>
</evidence>
<comment type="subcellular location">
    <subcellularLocation>
        <location evidence="2 15">Cytoplasm</location>
    </subcellularLocation>
</comment>
<dbReference type="EC" id="2.4.2.8" evidence="5 15"/>
<feature type="domain" description="Phosphoribosyltransferase" evidence="16">
    <location>
        <begin position="16"/>
        <end position="161"/>
    </location>
</feature>
<evidence type="ECO:0000256" key="4">
    <source>
        <dbReference type="ARBA" id="ARBA00008391"/>
    </source>
</evidence>
<dbReference type="GO" id="GO:0052657">
    <property type="term" value="F:guanine phosphoribosyltransferase activity"/>
    <property type="evidence" value="ECO:0007669"/>
    <property type="project" value="UniProtKB-ARBA"/>
</dbReference>